<proteinExistence type="predicted"/>
<keyword evidence="1" id="KW-0808">Transferase</keyword>
<dbReference type="GO" id="GO:0004674">
    <property type="term" value="F:protein serine/threonine kinase activity"/>
    <property type="evidence" value="ECO:0007669"/>
    <property type="project" value="UniProtKB-KW"/>
</dbReference>
<dbReference type="InterPro" id="IPR003594">
    <property type="entry name" value="HATPase_dom"/>
</dbReference>
<dbReference type="KEGG" id="sgb:WQO_30330"/>
<name>A0A0U3KEH9_STRGL</name>
<evidence type="ECO:0000259" key="2">
    <source>
        <dbReference type="Pfam" id="PF13581"/>
    </source>
</evidence>
<accession>A0A0U3KEH9</accession>
<keyword evidence="1" id="KW-0723">Serine/threonine-protein kinase</keyword>
<evidence type="ECO:0000256" key="1">
    <source>
        <dbReference type="ARBA" id="ARBA00022527"/>
    </source>
</evidence>
<gene>
    <name evidence="3" type="ORF">WQO_30330</name>
</gene>
<organism evidence="3 4">
    <name type="scientific">Streptomyces globisporus C-1027</name>
    <dbReference type="NCBI Taxonomy" id="1172567"/>
    <lineage>
        <taxon>Bacteria</taxon>
        <taxon>Bacillati</taxon>
        <taxon>Actinomycetota</taxon>
        <taxon>Actinomycetes</taxon>
        <taxon>Kitasatosporales</taxon>
        <taxon>Streptomycetaceae</taxon>
        <taxon>Streptomyces</taxon>
    </lineage>
</organism>
<dbReference type="Gene3D" id="3.30.565.10">
    <property type="entry name" value="Histidine kinase-like ATPase, C-terminal domain"/>
    <property type="match status" value="1"/>
</dbReference>
<dbReference type="AlphaFoldDB" id="A0A0U3KEH9"/>
<dbReference type="CDD" id="cd16936">
    <property type="entry name" value="HATPase_RsbW-like"/>
    <property type="match status" value="1"/>
</dbReference>
<dbReference type="GeneID" id="27786726"/>
<reference evidence="3 4" key="1">
    <citation type="journal article" date="2012" name="J. Bacteriol.">
        <title>Draft genome sequence of Streptomyces globisporus C-1027, which produces an antitumor antibiotic consisting of a nine-membered enediyne with a chromoprotein.</title>
        <authorList>
            <person name="Wang L."/>
            <person name="Wang S."/>
            <person name="He Q."/>
            <person name="Yu T."/>
            <person name="Li Q."/>
            <person name="Hong B."/>
        </authorList>
    </citation>
    <scope>NUCLEOTIDE SEQUENCE [LARGE SCALE GENOMIC DNA]</scope>
    <source>
        <strain evidence="3 4">C-1027</strain>
    </source>
</reference>
<protein>
    <recommendedName>
        <fullName evidence="2">Histidine kinase/HSP90-like ATPase domain-containing protein</fullName>
    </recommendedName>
</protein>
<dbReference type="Pfam" id="PF13581">
    <property type="entry name" value="HATPase_c_2"/>
    <property type="match status" value="1"/>
</dbReference>
<dbReference type="RefSeq" id="WP_010058139.1">
    <property type="nucleotide sequence ID" value="NZ_CP013738.1"/>
</dbReference>
<dbReference type="Proteomes" id="UP000064183">
    <property type="component" value="Chromosome"/>
</dbReference>
<keyword evidence="1" id="KW-0418">Kinase</keyword>
<dbReference type="EMBL" id="CP013738">
    <property type="protein sequence ID" value="ALU97261.1"/>
    <property type="molecule type" value="Genomic_DNA"/>
</dbReference>
<evidence type="ECO:0000313" key="3">
    <source>
        <dbReference type="EMBL" id="ALU97261.1"/>
    </source>
</evidence>
<dbReference type="PANTHER" id="PTHR35526:SF3">
    <property type="entry name" value="ANTI-SIGMA-F FACTOR RSBW"/>
    <property type="match status" value="1"/>
</dbReference>
<dbReference type="InterPro" id="IPR050267">
    <property type="entry name" value="Anti-sigma-factor_SerPK"/>
</dbReference>
<dbReference type="SUPFAM" id="SSF55874">
    <property type="entry name" value="ATPase domain of HSP90 chaperone/DNA topoisomerase II/histidine kinase"/>
    <property type="match status" value="1"/>
</dbReference>
<evidence type="ECO:0000313" key="4">
    <source>
        <dbReference type="Proteomes" id="UP000064183"/>
    </source>
</evidence>
<feature type="domain" description="Histidine kinase/HSP90-like ATPase" evidence="2">
    <location>
        <begin position="27"/>
        <end position="141"/>
    </location>
</feature>
<dbReference type="PANTHER" id="PTHR35526">
    <property type="entry name" value="ANTI-SIGMA-F FACTOR RSBW-RELATED"/>
    <property type="match status" value="1"/>
</dbReference>
<sequence>MAPGSALIPRLADLSPGTEALRYCFALPAHPESVAGARELTRTRLDAWRLGRDLGDAAVLIVSELVTNAIVHTASTRVVCELSRLGRRLRIAVQDQGHQPCGPRLRRSSDDEHGRGLLLVEAMSSAWGSHDAQDASGRIVWAELAHGTEQLSGTDRSC</sequence>
<dbReference type="InterPro" id="IPR036890">
    <property type="entry name" value="HATPase_C_sf"/>
</dbReference>
<dbReference type="STRING" id="1172567.WQO_30330"/>